<accession>A0A9N9PT43</accession>
<evidence type="ECO:0000313" key="2">
    <source>
        <dbReference type="EMBL" id="CAG8958746.1"/>
    </source>
</evidence>
<reference evidence="2" key="1">
    <citation type="submission" date="2021-07" db="EMBL/GenBank/DDBJ databases">
        <authorList>
            <person name="Durling M."/>
        </authorList>
    </citation>
    <scope>NUCLEOTIDE SEQUENCE</scope>
</reference>
<name>A0A9N9PT43_9HELO</name>
<comment type="caution">
    <text evidence="2">The sequence shown here is derived from an EMBL/GenBank/DDBJ whole genome shotgun (WGS) entry which is preliminary data.</text>
</comment>
<evidence type="ECO:0000313" key="3">
    <source>
        <dbReference type="Proteomes" id="UP000696280"/>
    </source>
</evidence>
<dbReference type="AlphaFoldDB" id="A0A9N9PT43"/>
<evidence type="ECO:0000256" key="1">
    <source>
        <dbReference type="SAM" id="Phobius"/>
    </source>
</evidence>
<keyword evidence="3" id="KW-1185">Reference proteome</keyword>
<keyword evidence="1" id="KW-1133">Transmembrane helix</keyword>
<keyword evidence="1" id="KW-0472">Membrane</keyword>
<organism evidence="2 3">
    <name type="scientific">Hymenoscyphus fraxineus</name>
    <dbReference type="NCBI Taxonomy" id="746836"/>
    <lineage>
        <taxon>Eukaryota</taxon>
        <taxon>Fungi</taxon>
        <taxon>Dikarya</taxon>
        <taxon>Ascomycota</taxon>
        <taxon>Pezizomycotina</taxon>
        <taxon>Leotiomycetes</taxon>
        <taxon>Helotiales</taxon>
        <taxon>Helotiaceae</taxon>
        <taxon>Hymenoscyphus</taxon>
    </lineage>
</organism>
<dbReference type="Proteomes" id="UP000696280">
    <property type="component" value="Unassembled WGS sequence"/>
</dbReference>
<dbReference type="EMBL" id="CAJVRL010000084">
    <property type="protein sequence ID" value="CAG8958746.1"/>
    <property type="molecule type" value="Genomic_DNA"/>
</dbReference>
<keyword evidence="1" id="KW-0812">Transmembrane</keyword>
<feature type="transmembrane region" description="Helical" evidence="1">
    <location>
        <begin position="46"/>
        <end position="71"/>
    </location>
</feature>
<sequence>MHFDTPWDSLNSEIISVSSDLASSGDETSLRLFNVVLKLNPAYPRINSVLCVVPGYAILLLKLILLSSGVINITCLKIRMSTAAEADDSQCFTRTSRHTWGQFSMWDLFELATVLTTAGAHKALPQLKAVAEKGAYQNEMYGCDTTASEIFIWRDNFIFKQDQDRATATRGKVLKEIAIY</sequence>
<gene>
    <name evidence="2" type="ORF">HYFRA_00011590</name>
</gene>
<proteinExistence type="predicted"/>
<protein>
    <submittedName>
        <fullName evidence="2">Uncharacterized protein</fullName>
    </submittedName>
</protein>